<evidence type="ECO:0000313" key="1">
    <source>
        <dbReference type="EMBL" id="TET46793.1"/>
    </source>
</evidence>
<comment type="caution">
    <text evidence="1">The sequence shown here is derived from an EMBL/GenBank/DDBJ whole genome shotgun (WGS) entry which is preliminary data.</text>
</comment>
<gene>
    <name evidence="1" type="ORF">E3J59_02735</name>
</gene>
<protein>
    <submittedName>
        <fullName evidence="1">Phage late control D family protein</fullName>
    </submittedName>
</protein>
<name>A0A523UW69_UNCAE</name>
<dbReference type="Proteomes" id="UP000320679">
    <property type="component" value="Unassembled WGS sequence"/>
</dbReference>
<dbReference type="EMBL" id="SOJK01000114">
    <property type="protein sequence ID" value="TET46793.1"/>
    <property type="molecule type" value="Genomic_DNA"/>
</dbReference>
<reference evidence="1 2" key="1">
    <citation type="submission" date="2019-03" db="EMBL/GenBank/DDBJ databases">
        <title>Metabolic potential of uncultured bacteria and archaea associated with petroleum seepage in deep-sea sediments.</title>
        <authorList>
            <person name="Dong X."/>
            <person name="Hubert C."/>
        </authorList>
    </citation>
    <scope>NUCLEOTIDE SEQUENCE [LARGE SCALE GENOMIC DNA]</scope>
    <source>
        <strain evidence="1">E29_bin78</strain>
    </source>
</reference>
<organism evidence="1 2">
    <name type="scientific">Aerophobetes bacterium</name>
    <dbReference type="NCBI Taxonomy" id="2030807"/>
    <lineage>
        <taxon>Bacteria</taxon>
        <taxon>Candidatus Aerophobota</taxon>
    </lineage>
</organism>
<sequence>MENEICLIKINDEEIPDIYEDILSVEVEDDHKLAASFKIKLAIQLQSDGTWTYLDDENLKAWNKVEISAGFPDNTVKVITGYITHLKPYFAQQITESYLEVWGMDESVLMDREEKLKDWPNKKDSDIASEIFADYSLTPEVEDTGVVHEEALSTIIQRESDIKFLKRLAGRNGYECFVQNGTSYFRRPVLNEPSQKVLAIHFGEETNLSRFQAEVNVLQPTIVEMYQIDSMTKEIRNVRIDSMEQRQLGQTLGSGLIPSGIEPTKLYINRVVTTGQPEIEALCQALHDESEWLIEGEGEITSTLYQDVLRTRSLVTIKGVGETYSGIYYVTNVQHIFSQDGYTQNFKVRKNALSPDGTEDFGAGGSLLSGII</sequence>
<dbReference type="SUPFAM" id="SSF69279">
    <property type="entry name" value="Phage tail proteins"/>
    <property type="match status" value="1"/>
</dbReference>
<proteinExistence type="predicted"/>
<accession>A0A523UW69</accession>
<evidence type="ECO:0000313" key="2">
    <source>
        <dbReference type="Proteomes" id="UP000320679"/>
    </source>
</evidence>
<dbReference type="AlphaFoldDB" id="A0A523UW69"/>